<accession>A0A830D5L5</accession>
<comment type="caution">
    <text evidence="2">The sequence shown here is derived from an EMBL/GenBank/DDBJ whole genome shotgun (WGS) entry which is preliminary data.</text>
</comment>
<feature type="region of interest" description="Disordered" evidence="1">
    <location>
        <begin position="38"/>
        <end position="59"/>
    </location>
</feature>
<evidence type="ECO:0000313" key="3">
    <source>
        <dbReference type="Proteomes" id="UP000653305"/>
    </source>
</evidence>
<dbReference type="Proteomes" id="UP000653305">
    <property type="component" value="Unassembled WGS sequence"/>
</dbReference>
<sequence length="59" mass="6890">SQTWRRCIDCLLSIDLLCSKYIFRRRCIDCLDGNIKSQSEHHRLVRSSPPPLKSAPTFQ</sequence>
<protein>
    <submittedName>
        <fullName evidence="2">Uncharacterized protein</fullName>
    </submittedName>
</protein>
<organism evidence="2 3">
    <name type="scientific">Phtheirospermum japonicum</name>
    <dbReference type="NCBI Taxonomy" id="374723"/>
    <lineage>
        <taxon>Eukaryota</taxon>
        <taxon>Viridiplantae</taxon>
        <taxon>Streptophyta</taxon>
        <taxon>Embryophyta</taxon>
        <taxon>Tracheophyta</taxon>
        <taxon>Spermatophyta</taxon>
        <taxon>Magnoliopsida</taxon>
        <taxon>eudicotyledons</taxon>
        <taxon>Gunneridae</taxon>
        <taxon>Pentapetalae</taxon>
        <taxon>asterids</taxon>
        <taxon>lamiids</taxon>
        <taxon>Lamiales</taxon>
        <taxon>Orobanchaceae</taxon>
        <taxon>Orobanchaceae incertae sedis</taxon>
        <taxon>Phtheirospermum</taxon>
    </lineage>
</organism>
<feature type="non-terminal residue" evidence="2">
    <location>
        <position position="1"/>
    </location>
</feature>
<dbReference type="EMBL" id="BMAC01001478">
    <property type="protein sequence ID" value="GFQ07371.1"/>
    <property type="molecule type" value="Genomic_DNA"/>
</dbReference>
<reference evidence="2" key="1">
    <citation type="submission" date="2020-07" db="EMBL/GenBank/DDBJ databases">
        <title>Ethylene signaling mediates host invasion by parasitic plants.</title>
        <authorList>
            <person name="Yoshida S."/>
        </authorList>
    </citation>
    <scope>NUCLEOTIDE SEQUENCE</scope>
    <source>
        <strain evidence="2">Okayama</strain>
    </source>
</reference>
<proteinExistence type="predicted"/>
<dbReference type="AlphaFoldDB" id="A0A830D5L5"/>
<keyword evidence="3" id="KW-1185">Reference proteome</keyword>
<gene>
    <name evidence="2" type="ORF">PHJA_002881200</name>
</gene>
<evidence type="ECO:0000256" key="1">
    <source>
        <dbReference type="SAM" id="MobiDB-lite"/>
    </source>
</evidence>
<evidence type="ECO:0000313" key="2">
    <source>
        <dbReference type="EMBL" id="GFQ07371.1"/>
    </source>
</evidence>
<name>A0A830D5L5_9LAMI</name>